<evidence type="ECO:0000313" key="2">
    <source>
        <dbReference type="EMBL" id="KAG5386202.1"/>
    </source>
</evidence>
<proteinExistence type="predicted"/>
<feature type="compositionally biased region" description="Basic residues" evidence="1">
    <location>
        <begin position="47"/>
        <end position="56"/>
    </location>
</feature>
<feature type="compositionally biased region" description="Basic and acidic residues" evidence="1">
    <location>
        <begin position="36"/>
        <end position="46"/>
    </location>
</feature>
<feature type="compositionally biased region" description="Low complexity" evidence="1">
    <location>
        <begin position="1"/>
        <end position="35"/>
    </location>
</feature>
<feature type="region of interest" description="Disordered" evidence="1">
    <location>
        <begin position="1"/>
        <end position="85"/>
    </location>
</feature>
<comment type="caution">
    <text evidence="2">The sequence shown here is derived from an EMBL/GenBank/DDBJ whole genome shotgun (WGS) entry which is preliminary data.</text>
</comment>
<sequence length="225" mass="25655">MTDQSPPSVSQSSSIRESTPLENEPPELSSPPMNLRTRDPSDPPRWKERKLQRHHQTTTTPSHSTAQEERAREPQQKLRFNRSQQSMSISSKLHSTSLWKSFLRRCTCRVLLLIFEFVINQTLCFSYVHLCTSSEIPRAIAVVGTMYGLVMIGNTIQVVQSPPMQSGIFKSSLFFLSFITLSLHSLLNKRENEVVSVVNTILVVYSRCKWSLVKNMCALKRNRGS</sequence>
<dbReference type="EMBL" id="JADBGQ010000008">
    <property type="protein sequence ID" value="KAG5386202.1"/>
    <property type="molecule type" value="Genomic_DNA"/>
</dbReference>
<reference evidence="2 3" key="1">
    <citation type="submission" date="2021-03" db="EMBL/GenBank/DDBJ databases">
        <authorList>
            <person name="King G.J."/>
            <person name="Bancroft I."/>
            <person name="Baten A."/>
            <person name="Bloomfield J."/>
            <person name="Borpatragohain P."/>
            <person name="He Z."/>
            <person name="Irish N."/>
            <person name="Irwin J."/>
            <person name="Liu K."/>
            <person name="Mauleon R.P."/>
            <person name="Moore J."/>
            <person name="Morris R."/>
            <person name="Ostergaard L."/>
            <person name="Wang B."/>
            <person name="Wells R."/>
        </authorList>
    </citation>
    <scope>NUCLEOTIDE SEQUENCE [LARGE SCALE GENOMIC DNA]</scope>
    <source>
        <strain evidence="2">R-o-18</strain>
        <tissue evidence="2">Leaf</tissue>
    </source>
</reference>
<accession>A0ABQ7LIZ8</accession>
<gene>
    <name evidence="2" type="primary">A09p061820.1_BraROA</name>
    <name evidence="2" type="ORF">IGI04_037672</name>
</gene>
<feature type="compositionally biased region" description="Basic and acidic residues" evidence="1">
    <location>
        <begin position="66"/>
        <end position="76"/>
    </location>
</feature>
<evidence type="ECO:0000256" key="1">
    <source>
        <dbReference type="SAM" id="MobiDB-lite"/>
    </source>
</evidence>
<protein>
    <submittedName>
        <fullName evidence="2">Uncharacterized protein</fullName>
    </submittedName>
</protein>
<organism evidence="2 3">
    <name type="scientific">Brassica rapa subsp. trilocularis</name>
    <dbReference type="NCBI Taxonomy" id="1813537"/>
    <lineage>
        <taxon>Eukaryota</taxon>
        <taxon>Viridiplantae</taxon>
        <taxon>Streptophyta</taxon>
        <taxon>Embryophyta</taxon>
        <taxon>Tracheophyta</taxon>
        <taxon>Spermatophyta</taxon>
        <taxon>Magnoliopsida</taxon>
        <taxon>eudicotyledons</taxon>
        <taxon>Gunneridae</taxon>
        <taxon>Pentapetalae</taxon>
        <taxon>rosids</taxon>
        <taxon>malvids</taxon>
        <taxon>Brassicales</taxon>
        <taxon>Brassicaceae</taxon>
        <taxon>Brassiceae</taxon>
        <taxon>Brassica</taxon>
    </lineage>
</organism>
<name>A0ABQ7LIZ8_BRACM</name>
<keyword evidence="3" id="KW-1185">Reference proteome</keyword>
<dbReference type="Proteomes" id="UP000823674">
    <property type="component" value="Chromosome A09"/>
</dbReference>
<evidence type="ECO:0000313" key="3">
    <source>
        <dbReference type="Proteomes" id="UP000823674"/>
    </source>
</evidence>